<evidence type="ECO:0000313" key="4">
    <source>
        <dbReference type="EMBL" id="TXG69631.1"/>
    </source>
</evidence>
<dbReference type="GO" id="GO:0008270">
    <property type="term" value="F:zinc ion binding"/>
    <property type="evidence" value="ECO:0007669"/>
    <property type="project" value="UniProtKB-KW"/>
</dbReference>
<dbReference type="AlphaFoldDB" id="A0A5C7IK95"/>
<name>A0A5C7IK95_9ROSI</name>
<evidence type="ECO:0000259" key="3">
    <source>
        <dbReference type="PROSITE" id="PS50158"/>
    </source>
</evidence>
<dbReference type="PANTHER" id="PTHR31286:SF167">
    <property type="entry name" value="OS09G0268800 PROTEIN"/>
    <property type="match status" value="1"/>
</dbReference>
<evidence type="ECO:0000313" key="5">
    <source>
        <dbReference type="Proteomes" id="UP000323000"/>
    </source>
</evidence>
<feature type="compositionally biased region" description="Basic and acidic residues" evidence="2">
    <location>
        <begin position="295"/>
        <end position="307"/>
    </location>
</feature>
<gene>
    <name evidence="4" type="ORF">EZV62_004566</name>
</gene>
<dbReference type="EMBL" id="VAHF01000002">
    <property type="protein sequence ID" value="TXG69631.1"/>
    <property type="molecule type" value="Genomic_DNA"/>
</dbReference>
<sequence>MLSSMRMNSHILRCLKLSLPSPLLKFLDLYWLTHYLFMKKRTSMSVRNSLEQVDNTHVPMPSLPICVASPPVSVLVNSHRMTTRSKNEISRPRAYQVIKNCGPNEFTPSTVVEALRFPTWKDAMKECWGKFIRVKVQIDISKPLKRWLSLKMGKSDEIVVVGLKYERLSNFCYACGRIGHVIKECTDEEAKKRALDGASPKFRQWLKAVGTERMWPRVQGTISGSSSDRDRSSYKDIKISRDRFHNLRSGSLGPAQNKADDRQKEKLKEPVSEDQMVTETHEQQSTLKKKLPRNGIERRGEGIRNSL</sequence>
<feature type="compositionally biased region" description="Polar residues" evidence="2">
    <location>
        <begin position="275"/>
        <end position="286"/>
    </location>
</feature>
<dbReference type="GO" id="GO:0003676">
    <property type="term" value="F:nucleic acid binding"/>
    <property type="evidence" value="ECO:0007669"/>
    <property type="project" value="InterPro"/>
</dbReference>
<dbReference type="InterPro" id="IPR025836">
    <property type="entry name" value="Zn_knuckle_CX2CX4HX4C"/>
</dbReference>
<comment type="caution">
    <text evidence="4">The sequence shown here is derived from an EMBL/GenBank/DDBJ whole genome shotgun (WGS) entry which is preliminary data.</text>
</comment>
<dbReference type="PROSITE" id="PS50158">
    <property type="entry name" value="ZF_CCHC"/>
    <property type="match status" value="1"/>
</dbReference>
<feature type="domain" description="CCHC-type" evidence="3">
    <location>
        <begin position="172"/>
        <end position="187"/>
    </location>
</feature>
<keyword evidence="5" id="KW-1185">Reference proteome</keyword>
<keyword evidence="1" id="KW-0479">Metal-binding</keyword>
<proteinExistence type="predicted"/>
<feature type="compositionally biased region" description="Basic and acidic residues" evidence="2">
    <location>
        <begin position="258"/>
        <end position="271"/>
    </location>
</feature>
<protein>
    <recommendedName>
        <fullName evidence="3">CCHC-type domain-containing protein</fullName>
    </recommendedName>
</protein>
<keyword evidence="1" id="KW-0863">Zinc-finger</keyword>
<dbReference type="Pfam" id="PF14392">
    <property type="entry name" value="zf-CCHC_4"/>
    <property type="match status" value="1"/>
</dbReference>
<evidence type="ECO:0000256" key="2">
    <source>
        <dbReference type="SAM" id="MobiDB-lite"/>
    </source>
</evidence>
<accession>A0A5C7IK95</accession>
<dbReference type="InterPro" id="IPR001878">
    <property type="entry name" value="Znf_CCHC"/>
</dbReference>
<dbReference type="Proteomes" id="UP000323000">
    <property type="component" value="Chromosome 2"/>
</dbReference>
<keyword evidence="1" id="KW-0862">Zinc</keyword>
<reference evidence="5" key="1">
    <citation type="journal article" date="2019" name="Gigascience">
        <title>De novo genome assembly of the endangered Acer yangbiense, a plant species with extremely small populations endemic to Yunnan Province, China.</title>
        <authorList>
            <person name="Yang J."/>
            <person name="Wariss H.M."/>
            <person name="Tao L."/>
            <person name="Zhang R."/>
            <person name="Yun Q."/>
            <person name="Hollingsworth P."/>
            <person name="Dao Z."/>
            <person name="Luo G."/>
            <person name="Guo H."/>
            <person name="Ma Y."/>
            <person name="Sun W."/>
        </authorList>
    </citation>
    <scope>NUCLEOTIDE SEQUENCE [LARGE SCALE GENOMIC DNA]</scope>
    <source>
        <strain evidence="5">cv. Malutang</strain>
    </source>
</reference>
<organism evidence="4 5">
    <name type="scientific">Acer yangbiense</name>
    <dbReference type="NCBI Taxonomy" id="1000413"/>
    <lineage>
        <taxon>Eukaryota</taxon>
        <taxon>Viridiplantae</taxon>
        <taxon>Streptophyta</taxon>
        <taxon>Embryophyta</taxon>
        <taxon>Tracheophyta</taxon>
        <taxon>Spermatophyta</taxon>
        <taxon>Magnoliopsida</taxon>
        <taxon>eudicotyledons</taxon>
        <taxon>Gunneridae</taxon>
        <taxon>Pentapetalae</taxon>
        <taxon>rosids</taxon>
        <taxon>malvids</taxon>
        <taxon>Sapindales</taxon>
        <taxon>Sapindaceae</taxon>
        <taxon>Hippocastanoideae</taxon>
        <taxon>Acereae</taxon>
        <taxon>Acer</taxon>
    </lineage>
</organism>
<feature type="region of interest" description="Disordered" evidence="2">
    <location>
        <begin position="245"/>
        <end position="307"/>
    </location>
</feature>
<dbReference type="InterPro" id="IPR040256">
    <property type="entry name" value="At4g02000-like"/>
</dbReference>
<evidence type="ECO:0000256" key="1">
    <source>
        <dbReference type="PROSITE-ProRule" id="PRU00047"/>
    </source>
</evidence>
<dbReference type="PANTHER" id="PTHR31286">
    <property type="entry name" value="GLYCINE-RICH CELL WALL STRUCTURAL PROTEIN 1.8-LIKE"/>
    <property type="match status" value="1"/>
</dbReference>